<protein>
    <submittedName>
        <fullName evidence="2">Chemotaxis protein CheW</fullName>
    </submittedName>
</protein>
<organism evidence="2 3">
    <name type="scientific">Metallibacterium scheffleri</name>
    <dbReference type="NCBI Taxonomy" id="993689"/>
    <lineage>
        <taxon>Bacteria</taxon>
        <taxon>Pseudomonadati</taxon>
        <taxon>Pseudomonadota</taxon>
        <taxon>Gammaproteobacteria</taxon>
        <taxon>Lysobacterales</taxon>
        <taxon>Rhodanobacteraceae</taxon>
        <taxon>Metallibacterium</taxon>
    </lineage>
</organism>
<feature type="domain" description="CheW-like" evidence="1">
    <location>
        <begin position="33"/>
        <end position="174"/>
    </location>
</feature>
<dbReference type="InterPro" id="IPR036061">
    <property type="entry name" value="CheW-like_dom_sf"/>
</dbReference>
<dbReference type="InterPro" id="IPR039315">
    <property type="entry name" value="CheW"/>
</dbReference>
<dbReference type="EMBL" id="MWQO01000029">
    <property type="protein sequence ID" value="THD10315.1"/>
    <property type="molecule type" value="Genomic_DNA"/>
</dbReference>
<dbReference type="OrthoDB" id="5298045at2"/>
<dbReference type="PROSITE" id="PS50851">
    <property type="entry name" value="CHEW"/>
    <property type="match status" value="1"/>
</dbReference>
<dbReference type="Proteomes" id="UP000307749">
    <property type="component" value="Unassembled WGS sequence"/>
</dbReference>
<keyword evidence="3" id="KW-1185">Reference proteome</keyword>
<dbReference type="SMART" id="SM00260">
    <property type="entry name" value="CheW"/>
    <property type="match status" value="1"/>
</dbReference>
<reference evidence="2 3" key="1">
    <citation type="submission" date="2017-02" db="EMBL/GenBank/DDBJ databases">
        <title>Whole genome sequencing of Metallibacterium scheffleri DSM 24874 (T).</title>
        <authorList>
            <person name="Kumar S."/>
            <person name="Patil P."/>
            <person name="Patil P.B."/>
        </authorList>
    </citation>
    <scope>NUCLEOTIDE SEQUENCE [LARGE SCALE GENOMIC DNA]</scope>
    <source>
        <strain evidence="2 3">DSM 24874</strain>
    </source>
</reference>
<dbReference type="PANTHER" id="PTHR22617:SF43">
    <property type="entry name" value="PROTEIN PILI"/>
    <property type="match status" value="1"/>
</dbReference>
<evidence type="ECO:0000313" key="3">
    <source>
        <dbReference type="Proteomes" id="UP000307749"/>
    </source>
</evidence>
<comment type="caution">
    <text evidence="2">The sequence shown here is derived from an EMBL/GenBank/DDBJ whole genome shotgun (WGS) entry which is preliminary data.</text>
</comment>
<dbReference type="Pfam" id="PF01584">
    <property type="entry name" value="CheW"/>
    <property type="match status" value="1"/>
</dbReference>
<sequence>MSVQMPFAILAEYERLSLVHQAGVPEQIEAPGLWRGIAFRIGARRLASSIGEVNEIMLPQVLTPVPGTRPWLLGVANVRGNLVPVVDLGLFLFDSVTLTGERTRVLLVRQGNSGSVGLLVDEVSGQRSLTLEMQSDAEGEDDPRLQRFVERNVRIEAQRLGIFSMLRLTRAVDFQQAAA</sequence>
<proteinExistence type="predicted"/>
<dbReference type="STRING" id="993689.GCA_002077135_02971"/>
<name>A0A4S3KMZ7_9GAMM</name>
<dbReference type="GO" id="GO:0006935">
    <property type="term" value="P:chemotaxis"/>
    <property type="evidence" value="ECO:0007669"/>
    <property type="project" value="InterPro"/>
</dbReference>
<dbReference type="Gene3D" id="2.40.50.180">
    <property type="entry name" value="CheA-289, Domain 4"/>
    <property type="match status" value="1"/>
</dbReference>
<dbReference type="SUPFAM" id="SSF50341">
    <property type="entry name" value="CheW-like"/>
    <property type="match status" value="1"/>
</dbReference>
<dbReference type="Gene3D" id="2.30.30.40">
    <property type="entry name" value="SH3 Domains"/>
    <property type="match status" value="1"/>
</dbReference>
<gene>
    <name evidence="2" type="ORF">B1806_08760</name>
</gene>
<accession>A0A4S3KMZ7</accession>
<dbReference type="GO" id="GO:0007165">
    <property type="term" value="P:signal transduction"/>
    <property type="evidence" value="ECO:0007669"/>
    <property type="project" value="InterPro"/>
</dbReference>
<evidence type="ECO:0000259" key="1">
    <source>
        <dbReference type="PROSITE" id="PS50851"/>
    </source>
</evidence>
<evidence type="ECO:0000313" key="2">
    <source>
        <dbReference type="EMBL" id="THD10315.1"/>
    </source>
</evidence>
<dbReference type="GO" id="GO:0005829">
    <property type="term" value="C:cytosol"/>
    <property type="evidence" value="ECO:0007669"/>
    <property type="project" value="TreeGrafter"/>
</dbReference>
<dbReference type="PANTHER" id="PTHR22617">
    <property type="entry name" value="CHEMOTAXIS SENSOR HISTIDINE KINASE-RELATED"/>
    <property type="match status" value="1"/>
</dbReference>
<dbReference type="AlphaFoldDB" id="A0A4S3KMZ7"/>
<dbReference type="InterPro" id="IPR002545">
    <property type="entry name" value="CheW-lke_dom"/>
</dbReference>